<evidence type="ECO:0000313" key="2">
    <source>
        <dbReference type="Proteomes" id="UP000249725"/>
    </source>
</evidence>
<dbReference type="InterPro" id="IPR039498">
    <property type="entry name" value="NTP_transf_5"/>
</dbReference>
<dbReference type="AlphaFoldDB" id="A0A328ANN0"/>
<gene>
    <name evidence="1" type="ORF">DJ018_00775</name>
</gene>
<accession>A0A328ANN0</accession>
<protein>
    <recommendedName>
        <fullName evidence="3">Nucleotidyltransferase family protein</fullName>
    </recommendedName>
</protein>
<reference evidence="2" key="1">
    <citation type="submission" date="2018-05" db="EMBL/GenBank/DDBJ databases">
        <authorList>
            <person name="Li X."/>
        </authorList>
    </citation>
    <scope>NUCLEOTIDE SEQUENCE [LARGE SCALE GENOMIC DNA]</scope>
    <source>
        <strain evidence="2">YIM 73061</strain>
    </source>
</reference>
<organism evidence="1 2">
    <name type="scientific">Phenylobacterium deserti</name>
    <dbReference type="NCBI Taxonomy" id="1914756"/>
    <lineage>
        <taxon>Bacteria</taxon>
        <taxon>Pseudomonadati</taxon>
        <taxon>Pseudomonadota</taxon>
        <taxon>Alphaproteobacteria</taxon>
        <taxon>Caulobacterales</taxon>
        <taxon>Caulobacteraceae</taxon>
        <taxon>Phenylobacterium</taxon>
    </lineage>
</organism>
<dbReference type="Pfam" id="PF14907">
    <property type="entry name" value="NTP_transf_5"/>
    <property type="match status" value="1"/>
</dbReference>
<name>A0A328ANN0_9CAUL</name>
<dbReference type="EMBL" id="QFYR01000001">
    <property type="protein sequence ID" value="RAK56550.1"/>
    <property type="molecule type" value="Genomic_DNA"/>
</dbReference>
<comment type="caution">
    <text evidence="1">The sequence shown here is derived from an EMBL/GenBank/DDBJ whole genome shotgun (WGS) entry which is preliminary data.</text>
</comment>
<evidence type="ECO:0008006" key="3">
    <source>
        <dbReference type="Google" id="ProtNLM"/>
    </source>
</evidence>
<dbReference type="Proteomes" id="UP000249725">
    <property type="component" value="Unassembled WGS sequence"/>
</dbReference>
<keyword evidence="2" id="KW-1185">Reference proteome</keyword>
<evidence type="ECO:0000313" key="1">
    <source>
        <dbReference type="EMBL" id="RAK56550.1"/>
    </source>
</evidence>
<proteinExistence type="predicted"/>
<sequence>MAGRPPHNCDWTAVMSLANRSLITPQLAIALAPVRQLVPAEVGGFLDEVLGRNRERNRRLWRQLNDGVAALNGAGIMPVLLKGAARWAGLPRDATFDRLLSDVDVLVEPAQVQPAMAALQAAGFSVLNRYEGSAVHVVAEFGRPEIDVGYLDLHQRPPGPPGVAGAPALAARRRTIALDSGWAQTPDAASQILYLVLHDQFHDGDYWRGGFDLRHLTDLAALAPQLSAEDWAWLQDACGTPLVRAALAAQLVAASRLAGAPLPAWADTHRARWTYRRWRIQYARPALRLPLAAAAAALEWRDVRRHGQDNRSGRRRVLGDGERTAPPESRLNRIGRIFTAEMGKI</sequence>